<dbReference type="AlphaFoldDB" id="A0A498H487"/>
<dbReference type="RefSeq" id="WP_128692559.1">
    <property type="nucleotide sequence ID" value="NZ_LHQS01000001.1"/>
</dbReference>
<dbReference type="OrthoDB" id="69587at2157"/>
<accession>A0A498H487</accession>
<dbReference type="EMBL" id="LHQS01000001">
    <property type="protein sequence ID" value="RXE56820.1"/>
    <property type="molecule type" value="Genomic_DNA"/>
</dbReference>
<keyword evidence="3" id="KW-1185">Reference proteome</keyword>
<organism evidence="2 3">
    <name type="scientific">Methanoculleus taiwanensis</name>
    <dbReference type="NCBI Taxonomy" id="1550565"/>
    <lineage>
        <taxon>Archaea</taxon>
        <taxon>Methanobacteriati</taxon>
        <taxon>Methanobacteriota</taxon>
        <taxon>Stenosarchaea group</taxon>
        <taxon>Methanomicrobia</taxon>
        <taxon>Methanomicrobiales</taxon>
        <taxon>Methanomicrobiaceae</taxon>
        <taxon>Methanoculleus</taxon>
    </lineage>
</organism>
<dbReference type="InterPro" id="IPR016799">
    <property type="entry name" value="UCP022062"/>
</dbReference>
<dbReference type="NCBIfam" id="NF011465">
    <property type="entry name" value="PRK14886.1-1"/>
    <property type="match status" value="1"/>
</dbReference>
<dbReference type="PIRSF" id="PIRSF022062">
    <property type="entry name" value="UCP022062"/>
    <property type="match status" value="1"/>
</dbReference>
<dbReference type="SUPFAM" id="SSF143870">
    <property type="entry name" value="PF0523-like"/>
    <property type="match status" value="1"/>
</dbReference>
<dbReference type="InterPro" id="IPR036504">
    <property type="entry name" value="CGI121/TPRKB_sf"/>
</dbReference>
<dbReference type="Pfam" id="PF08617">
    <property type="entry name" value="CGI-121"/>
    <property type="match status" value="1"/>
</dbReference>
<sequence length="171" mass="19099">MDRITCEIHRATARIDDKIAFLHRVRAIADTYETHIILFDADLMAGEKHVRTALEHAYRSYAAGTPIANSLEMEVLLYAAGTRQCLVATNFGIHQGENRLYTCICPPAAGARKELAAVMTFVEEEFGGIDEAKAERLMEAFGITRDELEAVGEDRIAELVLERVALLDVYR</sequence>
<protein>
    <recommendedName>
        <fullName evidence="4">Kinase binding protein CGI-121</fullName>
    </recommendedName>
</protein>
<proteinExistence type="inferred from homology"/>
<comment type="similarity">
    <text evidence="1">Belongs to the CGI121/TPRKB family.</text>
</comment>
<evidence type="ECO:0000313" key="3">
    <source>
        <dbReference type="Proteomes" id="UP000290932"/>
    </source>
</evidence>
<reference evidence="2 3" key="1">
    <citation type="journal article" date="2015" name="Int. J. Syst. Evol. Microbiol.">
        <title>Methanoculleus taiwanensis sp. nov., a methanogen isolated from deep marine sediment at the deformation front area near Taiwan.</title>
        <authorList>
            <person name="Weng C.Y."/>
            <person name="Chen S.C."/>
            <person name="Lai M.C."/>
            <person name="Wu S.Y."/>
            <person name="Lin S."/>
            <person name="Yang T.F."/>
            <person name="Chen P.C."/>
        </authorList>
    </citation>
    <scope>NUCLEOTIDE SEQUENCE [LARGE SCALE GENOMIC DNA]</scope>
    <source>
        <strain evidence="2 3">CYW4</strain>
    </source>
</reference>
<dbReference type="InterPro" id="IPR013926">
    <property type="entry name" value="CGI121/TPRKB"/>
</dbReference>
<comment type="caution">
    <text evidence="2">The sequence shown here is derived from an EMBL/GenBank/DDBJ whole genome shotgun (WGS) entry which is preliminary data.</text>
</comment>
<evidence type="ECO:0000256" key="1">
    <source>
        <dbReference type="ARBA" id="ARBA00005546"/>
    </source>
</evidence>
<evidence type="ECO:0000313" key="2">
    <source>
        <dbReference type="EMBL" id="RXE56820.1"/>
    </source>
</evidence>
<dbReference type="Gene3D" id="3.30.2380.10">
    <property type="entry name" value="CGI121/TPRKB"/>
    <property type="match status" value="1"/>
</dbReference>
<name>A0A498H487_9EURY</name>
<dbReference type="Proteomes" id="UP000290932">
    <property type="component" value="Unassembled WGS sequence"/>
</dbReference>
<evidence type="ECO:0008006" key="4">
    <source>
        <dbReference type="Google" id="ProtNLM"/>
    </source>
</evidence>
<gene>
    <name evidence="2" type="ORF">ABH15_01290</name>
</gene>